<dbReference type="Proteomes" id="UP000182762">
    <property type="component" value="Unassembled WGS sequence"/>
</dbReference>
<proteinExistence type="predicted"/>
<keyword evidence="2" id="KW-1185">Reference proteome</keyword>
<dbReference type="GeneID" id="93712781"/>
<organism evidence="1 2">
    <name type="scientific">Priestia endophytica DSM 13796</name>
    <dbReference type="NCBI Taxonomy" id="1121089"/>
    <lineage>
        <taxon>Bacteria</taxon>
        <taxon>Bacillati</taxon>
        <taxon>Bacillota</taxon>
        <taxon>Bacilli</taxon>
        <taxon>Bacillales</taxon>
        <taxon>Bacillaceae</taxon>
        <taxon>Priestia</taxon>
    </lineage>
</organism>
<dbReference type="InterPro" id="IPR023393">
    <property type="entry name" value="START-like_dom_sf"/>
</dbReference>
<protein>
    <submittedName>
        <fullName evidence="1">Aromatase</fullName>
    </submittedName>
</protein>
<evidence type="ECO:0000313" key="2">
    <source>
        <dbReference type="Proteomes" id="UP000182762"/>
    </source>
</evidence>
<dbReference type="EMBL" id="FOXX01000014">
    <property type="protein sequence ID" value="SFQ84593.1"/>
    <property type="molecule type" value="Genomic_DNA"/>
</dbReference>
<evidence type="ECO:0000313" key="1">
    <source>
        <dbReference type="EMBL" id="SFQ84593.1"/>
    </source>
</evidence>
<name>A0A1I6BUJ1_9BACI</name>
<reference evidence="1 2" key="1">
    <citation type="submission" date="2016-10" db="EMBL/GenBank/DDBJ databases">
        <authorList>
            <person name="Varghese N."/>
            <person name="Submissions S."/>
        </authorList>
    </citation>
    <scope>NUCLEOTIDE SEQUENCE [LARGE SCALE GENOMIC DNA]</scope>
    <source>
        <strain evidence="1 2">DSM 13796</strain>
    </source>
</reference>
<gene>
    <name evidence="1" type="ORF">SAMN02745910_04224</name>
</gene>
<dbReference type="Gene3D" id="3.30.530.20">
    <property type="match status" value="1"/>
</dbReference>
<dbReference type="SUPFAM" id="SSF55961">
    <property type="entry name" value="Bet v1-like"/>
    <property type="match status" value="1"/>
</dbReference>
<sequence>MPRINNSIIIREDIEKVFNITNDISKWNELFSDYHDNKILNIEKEGRFTKIVFELGKGNSTWKSYRLLDHKEYTAIAQRIEPMFPFLYMHLTWYYEHHPEGTLMTWVQDFELDPGFREPLDKVTEKMDRSTKINQENIKKIIEENMHSLVK</sequence>
<comment type="caution">
    <text evidence="1">The sequence shown here is derived from an EMBL/GenBank/DDBJ whole genome shotgun (WGS) entry which is preliminary data.</text>
</comment>
<dbReference type="RefSeq" id="WP_061804081.1">
    <property type="nucleotide sequence ID" value="NZ_FOXX01000014.1"/>
</dbReference>
<accession>A0A1I6BUJ1</accession>